<evidence type="ECO:0000256" key="1">
    <source>
        <dbReference type="ARBA" id="ARBA00022801"/>
    </source>
</evidence>
<dbReference type="InterPro" id="IPR011650">
    <property type="entry name" value="Peptidase_M20_dimer"/>
</dbReference>
<evidence type="ECO:0000256" key="2">
    <source>
        <dbReference type="PIRSR" id="PIRSR005962-1"/>
    </source>
</evidence>
<keyword evidence="2" id="KW-0479">Metal-binding</keyword>
<dbReference type="RefSeq" id="WP_108640766.1">
    <property type="nucleotide sequence ID" value="NZ_QCYG01000005.1"/>
</dbReference>
<dbReference type="Pfam" id="PF01546">
    <property type="entry name" value="Peptidase_M20"/>
    <property type="match status" value="1"/>
</dbReference>
<dbReference type="InterPro" id="IPR036264">
    <property type="entry name" value="Bact_exopeptidase_dim_dom"/>
</dbReference>
<dbReference type="Gene3D" id="3.40.630.10">
    <property type="entry name" value="Zn peptidases"/>
    <property type="match status" value="1"/>
</dbReference>
<dbReference type="PIRSF" id="PIRSF005962">
    <property type="entry name" value="Pept_M20D_amidohydro"/>
    <property type="match status" value="1"/>
</dbReference>
<dbReference type="FunFam" id="3.30.70.360:FF:000001">
    <property type="entry name" value="N-acetyldiaminopimelate deacetylase"/>
    <property type="match status" value="1"/>
</dbReference>
<proteinExistence type="predicted"/>
<dbReference type="GO" id="GO:0019877">
    <property type="term" value="P:diaminopimelate biosynthetic process"/>
    <property type="evidence" value="ECO:0007669"/>
    <property type="project" value="UniProtKB-ARBA"/>
</dbReference>
<feature type="domain" description="Peptidase M20 dimerisation" evidence="3">
    <location>
        <begin position="190"/>
        <end position="287"/>
    </location>
</feature>
<dbReference type="PANTHER" id="PTHR11014:SF63">
    <property type="entry name" value="METALLOPEPTIDASE, PUTATIVE (AFU_ORTHOLOGUE AFUA_6G09600)-RELATED"/>
    <property type="match status" value="1"/>
</dbReference>
<dbReference type="Proteomes" id="UP000244817">
    <property type="component" value="Unassembled WGS sequence"/>
</dbReference>
<dbReference type="Pfam" id="PF07687">
    <property type="entry name" value="M20_dimer"/>
    <property type="match status" value="1"/>
</dbReference>
<dbReference type="GO" id="GO:0046872">
    <property type="term" value="F:metal ion binding"/>
    <property type="evidence" value="ECO:0007669"/>
    <property type="project" value="UniProtKB-KW"/>
</dbReference>
<dbReference type="InterPro" id="IPR017439">
    <property type="entry name" value="Amidohydrolase"/>
</dbReference>
<gene>
    <name evidence="4" type="ORF">DC363_08715</name>
</gene>
<keyword evidence="1 4" id="KW-0378">Hydrolase</keyword>
<dbReference type="CDD" id="cd05666">
    <property type="entry name" value="M20_Acy1-like"/>
    <property type="match status" value="1"/>
</dbReference>
<protein>
    <submittedName>
        <fullName evidence="4">Amidohydrolase</fullName>
    </submittedName>
</protein>
<feature type="binding site" evidence="2">
    <location>
        <position position="104"/>
    </location>
    <ligand>
        <name>Mn(2+)</name>
        <dbReference type="ChEBI" id="CHEBI:29035"/>
        <label>2</label>
    </ligand>
</feature>
<keyword evidence="2" id="KW-0464">Manganese</keyword>
<dbReference type="NCBIfam" id="TIGR01891">
    <property type="entry name" value="amidohydrolases"/>
    <property type="match status" value="1"/>
</dbReference>
<organism evidence="4 5">
    <name type="scientific">Thalassorhabdomicrobium marinisediminis</name>
    <dbReference type="NCBI Taxonomy" id="2170577"/>
    <lineage>
        <taxon>Bacteria</taxon>
        <taxon>Pseudomonadati</taxon>
        <taxon>Pseudomonadota</taxon>
        <taxon>Alphaproteobacteria</taxon>
        <taxon>Rhodobacterales</taxon>
        <taxon>Paracoccaceae</taxon>
        <taxon>Thalassorhabdomicrobium</taxon>
    </lineage>
</organism>
<comment type="caution">
    <text evidence="4">The sequence shown here is derived from an EMBL/GenBank/DDBJ whole genome shotgun (WGS) entry which is preliminary data.</text>
</comment>
<feature type="binding site" evidence="2">
    <location>
        <position position="167"/>
    </location>
    <ligand>
        <name>Mn(2+)</name>
        <dbReference type="ChEBI" id="CHEBI:29035"/>
        <label>2</label>
    </ligand>
</feature>
<dbReference type="OrthoDB" id="9777385at2"/>
<dbReference type="Gene3D" id="3.30.70.360">
    <property type="match status" value="1"/>
</dbReference>
<dbReference type="PANTHER" id="PTHR11014">
    <property type="entry name" value="PEPTIDASE M20 FAMILY MEMBER"/>
    <property type="match status" value="1"/>
</dbReference>
<keyword evidence="5" id="KW-1185">Reference proteome</keyword>
<feature type="binding site" evidence="2">
    <location>
        <position position="106"/>
    </location>
    <ligand>
        <name>Mn(2+)</name>
        <dbReference type="ChEBI" id="CHEBI:29035"/>
        <label>2</label>
    </ligand>
</feature>
<dbReference type="EMBL" id="QCYG01000005">
    <property type="protein sequence ID" value="PVA06605.1"/>
    <property type="molecule type" value="Genomic_DNA"/>
</dbReference>
<sequence>MTKFATIEDFKQAKADLVDLRHHLHAHPELSHQEVKTSALVAQKLESWGYEVTRNVGGHGVVGQLRVGNGNRSVAIRADMDALPIHEASDHAHASTVPGVMHACGHDGHTTMLLGAAEYLARTRNFSGTLNLIFQPAEEVGRDSGAVAMINDGLFERFPCDAIFGLHNHPGAPAGQILMRSGPLMAAADTVRITLHGKGGHAARPHLCIDPIVVGSALVMALQTIVSRSMDSTDTAVVTVGTFHGGTATNVIADKATLELSVRTFTPEARALIKARIYSIVEAQAASWGAKAEIEYDSGHPVVTNAPEETAFATGIAEELTGVGTVPECPLIPGSEDFAHFLEHKPGCFIRLGNGEQSAPLHNPAYDFDDDSLTTGAALWARLAERFLTH</sequence>
<feature type="binding site" evidence="2">
    <location>
        <position position="139"/>
    </location>
    <ligand>
        <name>Mn(2+)</name>
        <dbReference type="ChEBI" id="CHEBI:29035"/>
        <label>2</label>
    </ligand>
</feature>
<accession>A0A2T7FWQ6</accession>
<name>A0A2T7FWQ6_9RHOB</name>
<dbReference type="SUPFAM" id="SSF55031">
    <property type="entry name" value="Bacterial exopeptidase dimerisation domain"/>
    <property type="match status" value="1"/>
</dbReference>
<dbReference type="GO" id="GO:0050118">
    <property type="term" value="F:N-acetyldiaminopimelate deacetylase activity"/>
    <property type="evidence" value="ECO:0007669"/>
    <property type="project" value="UniProtKB-ARBA"/>
</dbReference>
<comment type="cofactor">
    <cofactor evidence="2">
        <name>Mn(2+)</name>
        <dbReference type="ChEBI" id="CHEBI:29035"/>
    </cofactor>
    <text evidence="2">The Mn(2+) ion enhances activity.</text>
</comment>
<feature type="binding site" evidence="2">
    <location>
        <position position="362"/>
    </location>
    <ligand>
        <name>Mn(2+)</name>
        <dbReference type="ChEBI" id="CHEBI:29035"/>
        <label>2</label>
    </ligand>
</feature>
<dbReference type="AlphaFoldDB" id="A0A2T7FWQ6"/>
<evidence type="ECO:0000313" key="5">
    <source>
        <dbReference type="Proteomes" id="UP000244817"/>
    </source>
</evidence>
<evidence type="ECO:0000313" key="4">
    <source>
        <dbReference type="EMBL" id="PVA06605.1"/>
    </source>
</evidence>
<dbReference type="SUPFAM" id="SSF53187">
    <property type="entry name" value="Zn-dependent exopeptidases"/>
    <property type="match status" value="1"/>
</dbReference>
<evidence type="ECO:0000259" key="3">
    <source>
        <dbReference type="Pfam" id="PF07687"/>
    </source>
</evidence>
<reference evidence="4 5" key="1">
    <citation type="submission" date="2018-04" db="EMBL/GenBank/DDBJ databases">
        <title>Pelagivirga bohaiensis gen. nov., sp. nov., a bacterium isolated from the Bohai Sea.</title>
        <authorList>
            <person name="Ji X."/>
        </authorList>
    </citation>
    <scope>NUCLEOTIDE SEQUENCE [LARGE SCALE GENOMIC DNA]</scope>
    <source>
        <strain evidence="4 5">BH-SD16</strain>
    </source>
</reference>
<dbReference type="InterPro" id="IPR002933">
    <property type="entry name" value="Peptidase_M20"/>
</dbReference>